<accession>A0A0N4Y4V2</accession>
<proteinExistence type="predicted"/>
<evidence type="ECO:0000313" key="3">
    <source>
        <dbReference type="WBParaSite" id="NBR_0001095801-mRNA-1"/>
    </source>
</evidence>
<protein>
    <submittedName>
        <fullName evidence="3">DUF4172 domain-containing protein</fullName>
    </submittedName>
</protein>
<name>A0A0N4Y4V2_NIPBR</name>
<reference evidence="3" key="1">
    <citation type="submission" date="2017-02" db="UniProtKB">
        <authorList>
            <consortium name="WormBaseParasite"/>
        </authorList>
    </citation>
    <scope>IDENTIFICATION</scope>
</reference>
<evidence type="ECO:0000313" key="1">
    <source>
        <dbReference type="EMBL" id="VDL74548.1"/>
    </source>
</evidence>
<sequence length="71" mass="7956">MKYSECNDISGHVQRAMANMIGLALEELTEEKKKEKIRKVIEGIVTQSGDVEQGASVHQVQYVGIKVQRIL</sequence>
<keyword evidence="2" id="KW-1185">Reference proteome</keyword>
<gene>
    <name evidence="1" type="ORF">NBR_LOCUS10959</name>
</gene>
<dbReference type="EMBL" id="UYSL01020425">
    <property type="protein sequence ID" value="VDL74548.1"/>
    <property type="molecule type" value="Genomic_DNA"/>
</dbReference>
<dbReference type="WBParaSite" id="NBR_0001095801-mRNA-1">
    <property type="protein sequence ID" value="NBR_0001095801-mRNA-1"/>
    <property type="gene ID" value="NBR_0001095801"/>
</dbReference>
<reference evidence="1 2" key="2">
    <citation type="submission" date="2018-11" db="EMBL/GenBank/DDBJ databases">
        <authorList>
            <consortium name="Pathogen Informatics"/>
        </authorList>
    </citation>
    <scope>NUCLEOTIDE SEQUENCE [LARGE SCALE GENOMIC DNA]</scope>
</reference>
<dbReference type="Proteomes" id="UP000271162">
    <property type="component" value="Unassembled WGS sequence"/>
</dbReference>
<dbReference type="AlphaFoldDB" id="A0A0N4Y4V2"/>
<evidence type="ECO:0000313" key="2">
    <source>
        <dbReference type="Proteomes" id="UP000271162"/>
    </source>
</evidence>
<organism evidence="3">
    <name type="scientific">Nippostrongylus brasiliensis</name>
    <name type="common">Rat hookworm</name>
    <dbReference type="NCBI Taxonomy" id="27835"/>
    <lineage>
        <taxon>Eukaryota</taxon>
        <taxon>Metazoa</taxon>
        <taxon>Ecdysozoa</taxon>
        <taxon>Nematoda</taxon>
        <taxon>Chromadorea</taxon>
        <taxon>Rhabditida</taxon>
        <taxon>Rhabditina</taxon>
        <taxon>Rhabditomorpha</taxon>
        <taxon>Strongyloidea</taxon>
        <taxon>Heligmosomidae</taxon>
        <taxon>Nippostrongylus</taxon>
    </lineage>
</organism>